<keyword evidence="3" id="KW-1185">Reference proteome</keyword>
<dbReference type="AlphaFoldDB" id="A0A1W2BKG1"/>
<accession>A0A1W2BKG1</accession>
<feature type="domain" description="Hemerythrin-like" evidence="1">
    <location>
        <begin position="18"/>
        <end position="148"/>
    </location>
</feature>
<evidence type="ECO:0000313" key="3">
    <source>
        <dbReference type="Proteomes" id="UP000192674"/>
    </source>
</evidence>
<dbReference type="EMBL" id="FWXV01000001">
    <property type="protein sequence ID" value="SMC73445.1"/>
    <property type="molecule type" value="Genomic_DNA"/>
</dbReference>
<dbReference type="Gene3D" id="1.20.120.520">
    <property type="entry name" value="nmb1532 protein domain like"/>
    <property type="match status" value="1"/>
</dbReference>
<evidence type="ECO:0000259" key="1">
    <source>
        <dbReference type="Pfam" id="PF01814"/>
    </source>
</evidence>
<sequence length="225" mass="25344">MFIDPTAPQDKPETAQMLVIHKVLRREFALLPKLVAAVAAGDVRQAKRIAEHASLMLMFLHHHHDSEDRLLWPAMLARAPMDASTVAKAEKQHEVVAALTDTVQATVDRWKVAPSDSTRDELVGGLHQLYGALVEHLDDEEAEILPLAHEHVTVAEWDATTRDAAENMPKNPKIGLLMAGLVLEDATEAERVWFLHELPPPVRLVWRAVGQRMYNRHMQLVRQAR</sequence>
<dbReference type="PANTHER" id="PTHR38048:SF2">
    <property type="entry name" value="HEMERYTHRIN-LIKE DOMAIN-CONTAINING PROTEIN"/>
    <property type="match status" value="1"/>
</dbReference>
<organism evidence="2 3">
    <name type="scientific">Kibdelosporangium aridum</name>
    <dbReference type="NCBI Taxonomy" id="2030"/>
    <lineage>
        <taxon>Bacteria</taxon>
        <taxon>Bacillati</taxon>
        <taxon>Actinomycetota</taxon>
        <taxon>Actinomycetes</taxon>
        <taxon>Pseudonocardiales</taxon>
        <taxon>Pseudonocardiaceae</taxon>
        <taxon>Kibdelosporangium</taxon>
    </lineage>
</organism>
<dbReference type="Proteomes" id="UP000192674">
    <property type="component" value="Unassembled WGS sequence"/>
</dbReference>
<dbReference type="InterPro" id="IPR053206">
    <property type="entry name" value="Dimeric_xanthone_biosynth"/>
</dbReference>
<dbReference type="OrthoDB" id="5197650at2"/>
<proteinExistence type="predicted"/>
<name>A0A1W2BKG1_KIBAR</name>
<gene>
    <name evidence="2" type="ORF">SAMN05661093_01777</name>
</gene>
<dbReference type="InterPro" id="IPR012312">
    <property type="entry name" value="Hemerythrin-like"/>
</dbReference>
<evidence type="ECO:0000313" key="2">
    <source>
        <dbReference type="EMBL" id="SMC73445.1"/>
    </source>
</evidence>
<reference evidence="2 3" key="1">
    <citation type="submission" date="2017-04" db="EMBL/GenBank/DDBJ databases">
        <authorList>
            <person name="Afonso C.L."/>
            <person name="Miller P.J."/>
            <person name="Scott M.A."/>
            <person name="Spackman E."/>
            <person name="Goraichik I."/>
            <person name="Dimitrov K.M."/>
            <person name="Suarez D.L."/>
            <person name="Swayne D.E."/>
        </authorList>
    </citation>
    <scope>NUCLEOTIDE SEQUENCE [LARGE SCALE GENOMIC DNA]</scope>
    <source>
        <strain evidence="2 3">DSM 43828</strain>
    </source>
</reference>
<dbReference type="PANTHER" id="PTHR38048">
    <property type="entry name" value="EXPRESSED PROTEIN"/>
    <property type="match status" value="1"/>
</dbReference>
<dbReference type="CDD" id="cd12108">
    <property type="entry name" value="Hr-like"/>
    <property type="match status" value="1"/>
</dbReference>
<dbReference type="Pfam" id="PF01814">
    <property type="entry name" value="Hemerythrin"/>
    <property type="match status" value="1"/>
</dbReference>
<dbReference type="RefSeq" id="WP_084425383.1">
    <property type="nucleotide sequence ID" value="NZ_FWXV01000001.1"/>
</dbReference>
<protein>
    <submittedName>
        <fullName evidence="2">Hemerythrin-like domain-containing protein</fullName>
    </submittedName>
</protein>